<gene>
    <name evidence="2" type="ORF">GCM10007890_13050</name>
</gene>
<dbReference type="InterPro" id="IPR053714">
    <property type="entry name" value="Iso_Racemase_Enz_sf"/>
</dbReference>
<evidence type="ECO:0000313" key="3">
    <source>
        <dbReference type="Proteomes" id="UP001157440"/>
    </source>
</evidence>
<proteinExistence type="inferred from homology"/>
<protein>
    <submittedName>
        <fullName evidence="2">Asp/Glu/hydantoin racemase</fullName>
    </submittedName>
</protein>
<evidence type="ECO:0000256" key="1">
    <source>
        <dbReference type="ARBA" id="ARBA00038414"/>
    </source>
</evidence>
<keyword evidence="3" id="KW-1185">Reference proteome</keyword>
<dbReference type="Pfam" id="PF01177">
    <property type="entry name" value="Asp_Glu_race"/>
    <property type="match status" value="1"/>
</dbReference>
<comment type="similarity">
    <text evidence="1">Belongs to the HyuE racemase family.</text>
</comment>
<comment type="caution">
    <text evidence="2">The sequence shown here is derived from an EMBL/GenBank/DDBJ whole genome shotgun (WGS) entry which is preliminary data.</text>
</comment>
<evidence type="ECO:0000313" key="2">
    <source>
        <dbReference type="EMBL" id="GLS69292.1"/>
    </source>
</evidence>
<organism evidence="2 3">
    <name type="scientific">Methylobacterium tardum</name>
    <dbReference type="NCBI Taxonomy" id="374432"/>
    <lineage>
        <taxon>Bacteria</taxon>
        <taxon>Pseudomonadati</taxon>
        <taxon>Pseudomonadota</taxon>
        <taxon>Alphaproteobacteria</taxon>
        <taxon>Hyphomicrobiales</taxon>
        <taxon>Methylobacteriaceae</taxon>
        <taxon>Methylobacterium</taxon>
    </lineage>
</organism>
<dbReference type="Proteomes" id="UP001157440">
    <property type="component" value="Unassembled WGS sequence"/>
</dbReference>
<dbReference type="PANTHER" id="PTHR28047">
    <property type="entry name" value="PROTEIN DCG1"/>
    <property type="match status" value="1"/>
</dbReference>
<dbReference type="AlphaFoldDB" id="A0AA37TC38"/>
<dbReference type="InterPro" id="IPR015942">
    <property type="entry name" value="Asp/Glu/hydantoin_racemase"/>
</dbReference>
<dbReference type="RefSeq" id="WP_238194906.1">
    <property type="nucleotide sequence ID" value="NZ_BPQZ01000002.1"/>
</dbReference>
<name>A0AA37TC38_9HYPH</name>
<dbReference type="Gene3D" id="3.40.50.12500">
    <property type="match status" value="1"/>
</dbReference>
<dbReference type="GO" id="GO:0047661">
    <property type="term" value="F:amino-acid racemase activity"/>
    <property type="evidence" value="ECO:0007669"/>
    <property type="project" value="InterPro"/>
</dbReference>
<dbReference type="PANTHER" id="PTHR28047:SF5">
    <property type="entry name" value="PROTEIN DCG1"/>
    <property type="match status" value="1"/>
</dbReference>
<dbReference type="EMBL" id="BSPL01000011">
    <property type="protein sequence ID" value="GLS69292.1"/>
    <property type="molecule type" value="Genomic_DNA"/>
</dbReference>
<reference evidence="3" key="1">
    <citation type="journal article" date="2019" name="Int. J. Syst. Evol. Microbiol.">
        <title>The Global Catalogue of Microorganisms (GCM) 10K type strain sequencing project: providing services to taxonomists for standard genome sequencing and annotation.</title>
        <authorList>
            <consortium name="The Broad Institute Genomics Platform"/>
            <consortium name="The Broad Institute Genome Sequencing Center for Infectious Disease"/>
            <person name="Wu L."/>
            <person name="Ma J."/>
        </authorList>
    </citation>
    <scope>NUCLEOTIDE SEQUENCE [LARGE SCALE GENOMIC DNA]</scope>
    <source>
        <strain evidence="3">NBRC 103632</strain>
    </source>
</reference>
<accession>A0AA37TC38</accession>
<sequence length="240" mass="24165">MRILLINPNTSAHVTDLVARHVRTQFDGRAELRAVTGRFGARYIASRAAAAIAGHAALDALAEHGADCDAIYLACFGDPGLLALRELSRVPVIGMAEAACREAAARGRFGIVTGGAAWEPMLREFVAALGLSDALAALRTVAPSGGTIASDPDSALAMLVEAGRACVASGSETVILGGAGLAGLAARIAPQIPVPLICSVEAGTRAVLAAAGGSEPALSRPDPVESVGLAPALAARLMDS</sequence>
<dbReference type="InterPro" id="IPR052186">
    <property type="entry name" value="Hydantoin_racemase-like"/>
</dbReference>